<feature type="compositionally biased region" description="Polar residues" evidence="1">
    <location>
        <begin position="180"/>
        <end position="192"/>
    </location>
</feature>
<dbReference type="OrthoDB" id="2855870at2759"/>
<feature type="compositionally biased region" description="Low complexity" evidence="1">
    <location>
        <begin position="526"/>
        <end position="554"/>
    </location>
</feature>
<feature type="compositionally biased region" description="Basic and acidic residues" evidence="1">
    <location>
        <begin position="457"/>
        <end position="466"/>
    </location>
</feature>
<gene>
    <name evidence="3" type="ORF">D9615_009020</name>
</gene>
<feature type="region of interest" description="Disordered" evidence="1">
    <location>
        <begin position="169"/>
        <end position="235"/>
    </location>
</feature>
<evidence type="ECO:0000313" key="4">
    <source>
        <dbReference type="Proteomes" id="UP000565441"/>
    </source>
</evidence>
<dbReference type="Gene3D" id="3.60.10.10">
    <property type="entry name" value="Endonuclease/exonuclease/phosphatase"/>
    <property type="match status" value="1"/>
</dbReference>
<feature type="region of interest" description="Disordered" evidence="1">
    <location>
        <begin position="1022"/>
        <end position="1069"/>
    </location>
</feature>
<evidence type="ECO:0000313" key="3">
    <source>
        <dbReference type="EMBL" id="KAF5374648.1"/>
    </source>
</evidence>
<dbReference type="Pfam" id="PF14529">
    <property type="entry name" value="Exo_endo_phos_2"/>
    <property type="match status" value="1"/>
</dbReference>
<sequence>MQAPSVNTFEFHRPKKPPSESYAERARLTATPQRSTGKRKEHAVTTPQTPTRKIARPGPRISPISMHHSDMDTSSGEEEAPPATNHPTEQVIIELLHFIADKLTHFSDHHNWAPETKELTKTIVSKFFPDVLKEPGVSPTPSNVADSVLESRNDVLTTKAIEELTKAVHTLNERMDGNPKPSTGKSSASTPRDPQGPRTVVATGPILKPSKAQSKPNPANVIPKLPSPRSPLDSHHPARLVVVSRAGPLAQDRLPERTAVTAINDRLALHEDSKHIRIASARYNYRSNLILMTREDQTGAELKTHAHKFIDILLTLGTSPDAIELVTDDRRFKVRINGLWTGRDSGRINTPEEIAEELKLNNPVMDKVSPTGPPRWVKAEVDLWEQEFSSVVLEFKSEDDAKALLATKRVAAFARFCEVVLHTDRPPVTQCSNCWAYGHHTGRCRNDTKCRICAGPHQERDHRNPPTDDSTTNRQQFKCTNCGDDHPATNRKCAERARAAGTSKETKKQANGGGKTRAPSKKKPTTKVTATPTTTATTTPHTTLTQTTDPRTPASETNGRTVHTQDTQGEELEDMDTEDYMDTEDHDIQLPTEWGTARIKTAQGILKKSRPKKTPNDAGPPDPQDTYQIQPRGSIASHDTYADRFDLILVTEPWWDKIGNDQVGPVAHHVWTPILPIATIPRGHRPRVMAYVNSRPDFSVTLRSDIAQDLDIQVLDIQQANYPTTTIVNIYNQPRSKNPTDRRPDASVRLQTLRLPEDDPVIISGDWNQHHPDWSIGNRPPSTKTRQLVEWLRGQGYSLLNDKGTPTYFEHRSRGATTVIDLTFANPAAIDLDATKEWTIDDSASCGSDHHALRWVIDHGSAEIENITGTKFNFKDADSKAWKDAFDNELAKNEPRWLELKNLDNPRTPEQLDEDVKLLTDAMKDATTTSTKEKRPSKKAKPWWTDALNDANAERTRLRQQQQAHKTQWGTHCEVIHSSLKKTDNYFKRLFKHERRTWINKTLEEAKPDEIWGFRNWSKGARNYPSPAIKRPNETPAIQHGDKCDVLRNTLSPPARQQRQARPNTTPTT</sequence>
<feature type="domain" description="Endonuclease/exonuclease/phosphatase" evidence="2">
    <location>
        <begin position="726"/>
        <end position="852"/>
    </location>
</feature>
<dbReference type="SUPFAM" id="SSF56219">
    <property type="entry name" value="DNase I-like"/>
    <property type="match status" value="1"/>
</dbReference>
<protein>
    <recommendedName>
        <fullName evidence="2">Endonuclease/exonuclease/phosphatase domain-containing protein</fullName>
    </recommendedName>
</protein>
<feature type="region of interest" description="Disordered" evidence="1">
    <location>
        <begin position="456"/>
        <end position="481"/>
    </location>
</feature>
<dbReference type="InterPro" id="IPR036691">
    <property type="entry name" value="Endo/exonu/phosph_ase_sf"/>
</dbReference>
<keyword evidence="4" id="KW-1185">Reference proteome</keyword>
<feature type="region of interest" description="Disordered" evidence="1">
    <location>
        <begin position="495"/>
        <end position="573"/>
    </location>
</feature>
<feature type="compositionally biased region" description="Polar residues" evidence="1">
    <location>
        <begin position="555"/>
        <end position="567"/>
    </location>
</feature>
<feature type="region of interest" description="Disordered" evidence="1">
    <location>
        <begin position="1"/>
        <end position="85"/>
    </location>
</feature>
<feature type="compositionally biased region" description="Basic and acidic residues" evidence="1">
    <location>
        <begin position="495"/>
        <end position="508"/>
    </location>
</feature>
<comment type="caution">
    <text evidence="3">The sequence shown here is derived from an EMBL/GenBank/DDBJ whole genome shotgun (WGS) entry which is preliminary data.</text>
</comment>
<feature type="region of interest" description="Disordered" evidence="1">
    <location>
        <begin position="603"/>
        <end position="633"/>
    </location>
</feature>
<name>A0A8H5LYW1_9AGAR</name>
<proteinExistence type="predicted"/>
<feature type="compositionally biased region" description="Polar residues" evidence="1">
    <location>
        <begin position="467"/>
        <end position="479"/>
    </location>
</feature>
<organism evidence="3 4">
    <name type="scientific">Tricholomella constricta</name>
    <dbReference type="NCBI Taxonomy" id="117010"/>
    <lineage>
        <taxon>Eukaryota</taxon>
        <taxon>Fungi</taxon>
        <taxon>Dikarya</taxon>
        <taxon>Basidiomycota</taxon>
        <taxon>Agaricomycotina</taxon>
        <taxon>Agaricomycetes</taxon>
        <taxon>Agaricomycetidae</taxon>
        <taxon>Agaricales</taxon>
        <taxon>Tricholomatineae</taxon>
        <taxon>Lyophyllaceae</taxon>
        <taxon>Tricholomella</taxon>
    </lineage>
</organism>
<dbReference type="Proteomes" id="UP000565441">
    <property type="component" value="Unassembled WGS sequence"/>
</dbReference>
<reference evidence="3 4" key="1">
    <citation type="journal article" date="2020" name="ISME J.">
        <title>Uncovering the hidden diversity of litter-decomposition mechanisms in mushroom-forming fungi.</title>
        <authorList>
            <person name="Floudas D."/>
            <person name="Bentzer J."/>
            <person name="Ahren D."/>
            <person name="Johansson T."/>
            <person name="Persson P."/>
            <person name="Tunlid A."/>
        </authorList>
    </citation>
    <scope>NUCLEOTIDE SEQUENCE [LARGE SCALE GENOMIC DNA]</scope>
    <source>
        <strain evidence="3 4">CBS 661.87</strain>
    </source>
</reference>
<feature type="compositionally biased region" description="Polar residues" evidence="1">
    <location>
        <begin position="1049"/>
        <end position="1069"/>
    </location>
</feature>
<dbReference type="InterPro" id="IPR005135">
    <property type="entry name" value="Endo/exonuclease/phosphatase"/>
</dbReference>
<accession>A0A8H5LYW1</accession>
<evidence type="ECO:0000256" key="1">
    <source>
        <dbReference type="SAM" id="MobiDB-lite"/>
    </source>
</evidence>
<evidence type="ECO:0000259" key="2">
    <source>
        <dbReference type="Pfam" id="PF14529"/>
    </source>
</evidence>
<dbReference type="GO" id="GO:0003824">
    <property type="term" value="F:catalytic activity"/>
    <property type="evidence" value="ECO:0007669"/>
    <property type="project" value="InterPro"/>
</dbReference>
<dbReference type="EMBL" id="JAACJP010000035">
    <property type="protein sequence ID" value="KAF5374648.1"/>
    <property type="molecule type" value="Genomic_DNA"/>
</dbReference>
<dbReference type="AlphaFoldDB" id="A0A8H5LYW1"/>